<evidence type="ECO:0000313" key="8">
    <source>
        <dbReference type="EMBL" id="PAY22913.1"/>
    </source>
</evidence>
<evidence type="ECO:0000313" key="9">
    <source>
        <dbReference type="Proteomes" id="UP000218810"/>
    </source>
</evidence>
<dbReference type="Gene3D" id="1.10.10.10">
    <property type="entry name" value="Winged helix-like DNA-binding domain superfamily/Winged helix DNA-binding domain"/>
    <property type="match status" value="1"/>
</dbReference>
<dbReference type="EMBL" id="NTGA01000019">
    <property type="protein sequence ID" value="PAY22913.1"/>
    <property type="molecule type" value="Genomic_DNA"/>
</dbReference>
<comment type="caution">
    <text evidence="8">The sequence shown here is derived from an EMBL/GenBank/DDBJ whole genome shotgun (WGS) entry which is preliminary data.</text>
</comment>
<dbReference type="GO" id="GO:0003677">
    <property type="term" value="F:DNA binding"/>
    <property type="evidence" value="ECO:0007669"/>
    <property type="project" value="UniProtKB-KW"/>
</dbReference>
<evidence type="ECO:0000259" key="7">
    <source>
        <dbReference type="Pfam" id="PF08281"/>
    </source>
</evidence>
<dbReference type="GO" id="GO:0016987">
    <property type="term" value="F:sigma factor activity"/>
    <property type="evidence" value="ECO:0007669"/>
    <property type="project" value="UniProtKB-KW"/>
</dbReference>
<proteinExistence type="inferred from homology"/>
<dbReference type="Gene3D" id="1.10.1740.10">
    <property type="match status" value="1"/>
</dbReference>
<evidence type="ECO:0000256" key="5">
    <source>
        <dbReference type="ARBA" id="ARBA00023163"/>
    </source>
</evidence>
<dbReference type="InterPro" id="IPR007627">
    <property type="entry name" value="RNA_pol_sigma70_r2"/>
</dbReference>
<evidence type="ECO:0000259" key="6">
    <source>
        <dbReference type="Pfam" id="PF04542"/>
    </source>
</evidence>
<dbReference type="Pfam" id="PF08281">
    <property type="entry name" value="Sigma70_r4_2"/>
    <property type="match status" value="1"/>
</dbReference>
<keyword evidence="4" id="KW-0238">DNA-binding</keyword>
<dbReference type="Proteomes" id="UP000218810">
    <property type="component" value="Unassembled WGS sequence"/>
</dbReference>
<keyword evidence="2" id="KW-0805">Transcription regulation</keyword>
<dbReference type="SUPFAM" id="SSF88946">
    <property type="entry name" value="Sigma2 domain of RNA polymerase sigma factors"/>
    <property type="match status" value="1"/>
</dbReference>
<dbReference type="InterPro" id="IPR013325">
    <property type="entry name" value="RNA_pol_sigma_r2"/>
</dbReference>
<dbReference type="InterPro" id="IPR036388">
    <property type="entry name" value="WH-like_DNA-bd_sf"/>
</dbReference>
<evidence type="ECO:0000256" key="4">
    <source>
        <dbReference type="ARBA" id="ARBA00023125"/>
    </source>
</evidence>
<dbReference type="PANTHER" id="PTHR43133:SF62">
    <property type="entry name" value="RNA POLYMERASE SIGMA FACTOR SIGZ"/>
    <property type="match status" value="1"/>
</dbReference>
<dbReference type="CDD" id="cd06171">
    <property type="entry name" value="Sigma70_r4"/>
    <property type="match status" value="1"/>
</dbReference>
<dbReference type="PANTHER" id="PTHR43133">
    <property type="entry name" value="RNA POLYMERASE ECF-TYPE SIGMA FACTO"/>
    <property type="match status" value="1"/>
</dbReference>
<keyword evidence="5" id="KW-0804">Transcription</keyword>
<dbReference type="InterPro" id="IPR039425">
    <property type="entry name" value="RNA_pol_sigma-70-like"/>
</dbReference>
<feature type="domain" description="RNA polymerase sigma factor 70 region 4 type 2" evidence="7">
    <location>
        <begin position="141"/>
        <end position="189"/>
    </location>
</feature>
<reference evidence="9" key="1">
    <citation type="submission" date="2017-09" db="EMBL/GenBank/DDBJ databases">
        <authorList>
            <person name="Zhang Y."/>
            <person name="Huang X."/>
            <person name="Liu J."/>
            <person name="Lu L."/>
            <person name="Peng K."/>
        </authorList>
    </citation>
    <scope>NUCLEOTIDE SEQUENCE [LARGE SCALE GENOMIC DNA]</scope>
    <source>
        <strain evidence="9">S-XJ-1</strain>
    </source>
</reference>
<dbReference type="OrthoDB" id="9811152at2"/>
<dbReference type="Pfam" id="PF04542">
    <property type="entry name" value="Sigma70_r2"/>
    <property type="match status" value="1"/>
</dbReference>
<dbReference type="InterPro" id="IPR013249">
    <property type="entry name" value="RNA_pol_sigma70_r4_t2"/>
</dbReference>
<dbReference type="InterPro" id="IPR013324">
    <property type="entry name" value="RNA_pol_sigma_r3/r4-like"/>
</dbReference>
<dbReference type="AlphaFoldDB" id="A0A2A2WPE5"/>
<dbReference type="GO" id="GO:0006352">
    <property type="term" value="P:DNA-templated transcription initiation"/>
    <property type="evidence" value="ECO:0007669"/>
    <property type="project" value="InterPro"/>
</dbReference>
<keyword evidence="9" id="KW-1185">Reference proteome</keyword>
<gene>
    <name evidence="8" type="ORF">CEY15_11340</name>
</gene>
<feature type="domain" description="RNA polymerase sigma-70 region 2" evidence="6">
    <location>
        <begin position="47"/>
        <end position="115"/>
    </location>
</feature>
<name>A0A2A2WPE5_9ACTN</name>
<organism evidence="8 9">
    <name type="scientific">Dietzia natronolimnaea</name>
    <dbReference type="NCBI Taxonomy" id="161920"/>
    <lineage>
        <taxon>Bacteria</taxon>
        <taxon>Bacillati</taxon>
        <taxon>Actinomycetota</taxon>
        <taxon>Actinomycetes</taxon>
        <taxon>Mycobacteriales</taxon>
        <taxon>Dietziaceae</taxon>
        <taxon>Dietzia</taxon>
    </lineage>
</organism>
<evidence type="ECO:0000256" key="3">
    <source>
        <dbReference type="ARBA" id="ARBA00023082"/>
    </source>
</evidence>
<keyword evidence="3" id="KW-0731">Sigma factor</keyword>
<evidence type="ECO:0000256" key="2">
    <source>
        <dbReference type="ARBA" id="ARBA00023015"/>
    </source>
</evidence>
<protein>
    <submittedName>
        <fullName evidence="8">RNA polymerase</fullName>
    </submittedName>
</protein>
<dbReference type="InterPro" id="IPR014284">
    <property type="entry name" value="RNA_pol_sigma-70_dom"/>
</dbReference>
<sequence length="202" mass="23109">MSNPDATTRLRYFRVNQAPGKEGAVRRREDDAVVRAPSTHFDVDTAYLEHGRSIYGFARSSVGDRALAEECVHDVFVRAWRARHSYDPTRSTQRTWLFSIARNVVIDAVRARARRAEPVHDVPEPATTRQSDTSRLVDRIDLQAALAQISREHREVIIAVQVDGMTYHQLSERTGVSVGTLRSRMYYGLRSVREIMEAEEQR</sequence>
<dbReference type="SUPFAM" id="SSF88659">
    <property type="entry name" value="Sigma3 and sigma4 domains of RNA polymerase sigma factors"/>
    <property type="match status" value="1"/>
</dbReference>
<dbReference type="NCBIfam" id="TIGR02937">
    <property type="entry name" value="sigma70-ECF"/>
    <property type="match status" value="1"/>
</dbReference>
<accession>A0A2A2WPE5</accession>
<evidence type="ECO:0000256" key="1">
    <source>
        <dbReference type="ARBA" id="ARBA00010641"/>
    </source>
</evidence>
<comment type="similarity">
    <text evidence="1">Belongs to the sigma-70 factor family. ECF subfamily.</text>
</comment>